<dbReference type="Proteomes" id="UP000663937">
    <property type="component" value="Chromosome"/>
</dbReference>
<sequence length="404" mass="42272">MTTAAIAPPLMTAPTTRRGRVVWGTTWRVAVAALVGLLAFGAILPEDPELAGGLVALDFVLGIVAICLLPLRRSAPVPMAVAIGALSGFSVLAVGAAVIAIISVATRRRWPEIAVVAGASAASAALYELVNPAAVEYPWWALALTGLGLYGALVLIGLYLGGRRELLTTLRDRAETAEREQVTRIEQARATERTRIAREMHDVLAHRISLVALHAGGLAFRDDLTRAETAGAAEIIRDNAHLALTELRDVLGVLREDDAESGPPRPQPTLADLPALVAESVAAGTSVRYDVDPQVSAEIAGLGVRTSRNAYRVVQEALTNARKHAPGQEVLIDVAGHPGAELTLVITNPLPPTEPRTGGTARPPGAGLGLIGLSERVRLAGGTLAHGVGADSRFVVRASLPWPT</sequence>
<keyword evidence="7" id="KW-0067">ATP-binding</keyword>
<feature type="transmembrane region" description="Helical" evidence="9">
    <location>
        <begin position="81"/>
        <end position="105"/>
    </location>
</feature>
<dbReference type="AlphaFoldDB" id="A0A8A4ZA12"/>
<dbReference type="InterPro" id="IPR050482">
    <property type="entry name" value="Sensor_HK_TwoCompSys"/>
</dbReference>
<dbReference type="InterPro" id="IPR036890">
    <property type="entry name" value="HATPase_C_sf"/>
</dbReference>
<keyword evidence="8" id="KW-0902">Two-component regulatory system</keyword>
<keyword evidence="3" id="KW-0597">Phosphoprotein</keyword>
<evidence type="ECO:0000259" key="10">
    <source>
        <dbReference type="Pfam" id="PF07730"/>
    </source>
</evidence>
<keyword evidence="9" id="KW-1133">Transmembrane helix</keyword>
<keyword evidence="9" id="KW-0472">Membrane</keyword>
<evidence type="ECO:0000256" key="9">
    <source>
        <dbReference type="SAM" id="Phobius"/>
    </source>
</evidence>
<dbReference type="PANTHER" id="PTHR24421">
    <property type="entry name" value="NITRATE/NITRITE SENSOR PROTEIN NARX-RELATED"/>
    <property type="match status" value="1"/>
</dbReference>
<feature type="transmembrane region" description="Helical" evidence="9">
    <location>
        <begin position="139"/>
        <end position="161"/>
    </location>
</feature>
<protein>
    <recommendedName>
        <fullName evidence="2">histidine kinase</fullName>
        <ecNumber evidence="2">2.7.13.3</ecNumber>
    </recommendedName>
</protein>
<evidence type="ECO:0000256" key="1">
    <source>
        <dbReference type="ARBA" id="ARBA00000085"/>
    </source>
</evidence>
<keyword evidence="9" id="KW-0812">Transmembrane</keyword>
<evidence type="ECO:0000313" key="11">
    <source>
        <dbReference type="EMBL" id="QTE28780.1"/>
    </source>
</evidence>
<dbReference type="InterPro" id="IPR011712">
    <property type="entry name" value="Sig_transdc_His_kin_sub3_dim/P"/>
</dbReference>
<organism evidence="11 12">
    <name type="scientific">Pengzhenrongella sicca</name>
    <dbReference type="NCBI Taxonomy" id="2819238"/>
    <lineage>
        <taxon>Bacteria</taxon>
        <taxon>Bacillati</taxon>
        <taxon>Actinomycetota</taxon>
        <taxon>Actinomycetes</taxon>
        <taxon>Micrococcales</taxon>
        <taxon>Pengzhenrongella</taxon>
    </lineage>
</organism>
<evidence type="ECO:0000256" key="6">
    <source>
        <dbReference type="ARBA" id="ARBA00022777"/>
    </source>
</evidence>
<proteinExistence type="predicted"/>
<dbReference type="GO" id="GO:0046983">
    <property type="term" value="F:protein dimerization activity"/>
    <property type="evidence" value="ECO:0007669"/>
    <property type="project" value="InterPro"/>
</dbReference>
<feature type="domain" description="Signal transduction histidine kinase subgroup 3 dimerisation and phosphoacceptor" evidence="10">
    <location>
        <begin position="192"/>
        <end position="258"/>
    </location>
</feature>
<dbReference type="Pfam" id="PF07730">
    <property type="entry name" value="HisKA_3"/>
    <property type="match status" value="1"/>
</dbReference>
<feature type="transmembrane region" description="Helical" evidence="9">
    <location>
        <begin position="21"/>
        <end position="44"/>
    </location>
</feature>
<evidence type="ECO:0000256" key="2">
    <source>
        <dbReference type="ARBA" id="ARBA00012438"/>
    </source>
</evidence>
<dbReference type="Gene3D" id="3.30.565.10">
    <property type="entry name" value="Histidine kinase-like ATPase, C-terminal domain"/>
    <property type="match status" value="1"/>
</dbReference>
<evidence type="ECO:0000256" key="3">
    <source>
        <dbReference type="ARBA" id="ARBA00022553"/>
    </source>
</evidence>
<evidence type="ECO:0000256" key="4">
    <source>
        <dbReference type="ARBA" id="ARBA00022679"/>
    </source>
</evidence>
<keyword evidence="4" id="KW-0808">Transferase</keyword>
<keyword evidence="5" id="KW-0547">Nucleotide-binding</keyword>
<comment type="catalytic activity">
    <reaction evidence="1">
        <text>ATP + protein L-histidine = ADP + protein N-phospho-L-histidine.</text>
        <dbReference type="EC" id="2.7.13.3"/>
    </reaction>
</comment>
<evidence type="ECO:0000256" key="5">
    <source>
        <dbReference type="ARBA" id="ARBA00022741"/>
    </source>
</evidence>
<dbReference type="PANTHER" id="PTHR24421:SF10">
    <property type="entry name" value="NITRATE_NITRITE SENSOR PROTEIN NARQ"/>
    <property type="match status" value="1"/>
</dbReference>
<dbReference type="GO" id="GO:0000155">
    <property type="term" value="F:phosphorelay sensor kinase activity"/>
    <property type="evidence" value="ECO:0007669"/>
    <property type="project" value="InterPro"/>
</dbReference>
<name>A0A8A4ZA12_9MICO</name>
<gene>
    <name evidence="11" type="ORF">J4E96_15775</name>
</gene>
<dbReference type="EC" id="2.7.13.3" evidence="2"/>
<keyword evidence="12" id="KW-1185">Reference proteome</keyword>
<dbReference type="CDD" id="cd16917">
    <property type="entry name" value="HATPase_UhpB-NarQ-NarX-like"/>
    <property type="match status" value="1"/>
</dbReference>
<dbReference type="GO" id="GO:0016020">
    <property type="term" value="C:membrane"/>
    <property type="evidence" value="ECO:0007669"/>
    <property type="project" value="InterPro"/>
</dbReference>
<evidence type="ECO:0000256" key="7">
    <source>
        <dbReference type="ARBA" id="ARBA00022840"/>
    </source>
</evidence>
<reference evidence="11" key="1">
    <citation type="submission" date="2021-03" db="EMBL/GenBank/DDBJ databases">
        <title>Pengzhenrongella sicca gen. nov., sp. nov., a new member of suborder Micrococcineae isolated from High-Arctic tundra soil.</title>
        <authorList>
            <person name="Peng F."/>
        </authorList>
    </citation>
    <scope>NUCLEOTIDE SEQUENCE</scope>
    <source>
        <strain evidence="11">LRZ-2</strain>
    </source>
</reference>
<evidence type="ECO:0000256" key="8">
    <source>
        <dbReference type="ARBA" id="ARBA00023012"/>
    </source>
</evidence>
<dbReference type="Gene3D" id="1.20.5.1930">
    <property type="match status" value="1"/>
</dbReference>
<keyword evidence="6 11" id="KW-0418">Kinase</keyword>
<feature type="transmembrane region" description="Helical" evidence="9">
    <location>
        <begin position="50"/>
        <end position="69"/>
    </location>
</feature>
<dbReference type="GO" id="GO:0005524">
    <property type="term" value="F:ATP binding"/>
    <property type="evidence" value="ECO:0007669"/>
    <property type="project" value="UniProtKB-KW"/>
</dbReference>
<dbReference type="SUPFAM" id="SSF55874">
    <property type="entry name" value="ATPase domain of HSP90 chaperone/DNA topoisomerase II/histidine kinase"/>
    <property type="match status" value="1"/>
</dbReference>
<accession>A0A8A4ZA12</accession>
<dbReference type="EMBL" id="CP071868">
    <property type="protein sequence ID" value="QTE28780.1"/>
    <property type="molecule type" value="Genomic_DNA"/>
</dbReference>
<evidence type="ECO:0000313" key="12">
    <source>
        <dbReference type="Proteomes" id="UP000663937"/>
    </source>
</evidence>
<dbReference type="RefSeq" id="WP_227423028.1">
    <property type="nucleotide sequence ID" value="NZ_CP071868.1"/>
</dbReference>
<dbReference type="KEGG" id="psic:J4E96_15775"/>